<keyword evidence="8" id="KW-0146">Chitin degradation</keyword>
<proteinExistence type="inferred from homology"/>
<feature type="domain" description="GH18" evidence="15">
    <location>
        <begin position="182"/>
        <end position="538"/>
    </location>
</feature>
<dbReference type="PROSITE" id="PS50941">
    <property type="entry name" value="CHIT_BIND_I_2"/>
    <property type="match status" value="1"/>
</dbReference>
<dbReference type="Pfam" id="PF00187">
    <property type="entry name" value="Chitin_bind_1"/>
    <property type="match status" value="1"/>
</dbReference>
<gene>
    <name evidence="16" type="ORF">CI238_10077</name>
</gene>
<dbReference type="CDD" id="cd00035">
    <property type="entry name" value="ChtBD1"/>
    <property type="match status" value="1"/>
</dbReference>
<dbReference type="InterPro" id="IPR050314">
    <property type="entry name" value="Glycosyl_Hydrlase_18"/>
</dbReference>
<dbReference type="PROSITE" id="PS51910">
    <property type="entry name" value="GH18_2"/>
    <property type="match status" value="1"/>
</dbReference>
<evidence type="ECO:0000313" key="17">
    <source>
        <dbReference type="Proteomes" id="UP000076584"/>
    </source>
</evidence>
<evidence type="ECO:0000256" key="7">
    <source>
        <dbReference type="ARBA" id="ARBA00022801"/>
    </source>
</evidence>
<evidence type="ECO:0000256" key="6">
    <source>
        <dbReference type="ARBA" id="ARBA00022669"/>
    </source>
</evidence>
<evidence type="ECO:0000256" key="13">
    <source>
        <dbReference type="RuleBase" id="RU000489"/>
    </source>
</evidence>
<dbReference type="SMART" id="SM00270">
    <property type="entry name" value="ChtBD1"/>
    <property type="match status" value="2"/>
</dbReference>
<dbReference type="GO" id="GO:0005576">
    <property type="term" value="C:extracellular region"/>
    <property type="evidence" value="ECO:0007669"/>
    <property type="project" value="UniProtKB-SubCell"/>
</dbReference>
<evidence type="ECO:0000256" key="3">
    <source>
        <dbReference type="ARBA" id="ARBA00008682"/>
    </source>
</evidence>
<dbReference type="GO" id="GO:0008061">
    <property type="term" value="F:chitin binding"/>
    <property type="evidence" value="ECO:0007669"/>
    <property type="project" value="UniProtKB-UniRule"/>
</dbReference>
<comment type="similarity">
    <text evidence="3">Belongs to the glycosyl hydrolase 18 family. Chitinase class V subfamily.</text>
</comment>
<keyword evidence="10 13" id="KW-0326">Glycosidase</keyword>
<dbReference type="InterPro" id="IPR017853">
    <property type="entry name" value="GH"/>
</dbReference>
<comment type="caution">
    <text evidence="16">The sequence shown here is derived from an EMBL/GenBank/DDBJ whole genome shotgun (WGS) entry which is preliminary data.</text>
</comment>
<keyword evidence="12" id="KW-1015">Disulfide bond</keyword>
<dbReference type="Pfam" id="PF00704">
    <property type="entry name" value="Glyco_hydro_18"/>
    <property type="match status" value="1"/>
</dbReference>
<dbReference type="SUPFAM" id="SSF54556">
    <property type="entry name" value="Chitinase insertion domain"/>
    <property type="match status" value="1"/>
</dbReference>
<dbReference type="GO" id="GO:0008843">
    <property type="term" value="F:endochitinase activity"/>
    <property type="evidence" value="ECO:0007669"/>
    <property type="project" value="UniProtKB-EC"/>
</dbReference>
<evidence type="ECO:0000256" key="8">
    <source>
        <dbReference type="ARBA" id="ARBA00023024"/>
    </source>
</evidence>
<feature type="disulfide bond" evidence="12">
    <location>
        <begin position="149"/>
        <end position="163"/>
    </location>
</feature>
<evidence type="ECO:0000256" key="9">
    <source>
        <dbReference type="ARBA" id="ARBA00023277"/>
    </source>
</evidence>
<keyword evidence="7 13" id="KW-0378">Hydrolase</keyword>
<name>A0A167CLQ4_COLIC</name>
<dbReference type="InterPro" id="IPR001223">
    <property type="entry name" value="Glyco_hydro18_cat"/>
</dbReference>
<dbReference type="SUPFAM" id="SSF57016">
    <property type="entry name" value="Plant lectins/antimicrobial peptides"/>
    <property type="match status" value="1"/>
</dbReference>
<evidence type="ECO:0000256" key="12">
    <source>
        <dbReference type="PROSITE-ProRule" id="PRU00261"/>
    </source>
</evidence>
<dbReference type="GO" id="GO:0006032">
    <property type="term" value="P:chitin catabolic process"/>
    <property type="evidence" value="ECO:0007669"/>
    <property type="project" value="UniProtKB-KW"/>
</dbReference>
<feature type="domain" description="Chitin-binding type-1" evidence="14">
    <location>
        <begin position="127"/>
        <end position="175"/>
    </location>
</feature>
<dbReference type="STRING" id="1573173.A0A167CLQ4"/>
<dbReference type="InterPro" id="IPR001002">
    <property type="entry name" value="Chitin-bd_1"/>
</dbReference>
<feature type="non-terminal residue" evidence="16">
    <location>
        <position position="1"/>
    </location>
</feature>
<dbReference type="InterPro" id="IPR029070">
    <property type="entry name" value="Chitinase_insertion_sf"/>
</dbReference>
<keyword evidence="5" id="KW-0964">Secreted</keyword>
<dbReference type="GO" id="GO:0000272">
    <property type="term" value="P:polysaccharide catabolic process"/>
    <property type="evidence" value="ECO:0007669"/>
    <property type="project" value="UniProtKB-KW"/>
</dbReference>
<evidence type="ECO:0000259" key="15">
    <source>
        <dbReference type="PROSITE" id="PS51910"/>
    </source>
</evidence>
<dbReference type="EMBL" id="LFIW01001339">
    <property type="protein sequence ID" value="KZL82754.1"/>
    <property type="molecule type" value="Genomic_DNA"/>
</dbReference>
<dbReference type="PANTHER" id="PTHR11177:SF333">
    <property type="entry name" value="CHITINASE"/>
    <property type="match status" value="1"/>
</dbReference>
<dbReference type="AlphaFoldDB" id="A0A167CLQ4"/>
<reference evidence="16 17" key="1">
    <citation type="submission" date="2015-06" db="EMBL/GenBank/DDBJ databases">
        <title>Survival trade-offs in plant roots during colonization by closely related pathogenic and mutualistic fungi.</title>
        <authorList>
            <person name="Hacquard S."/>
            <person name="Kracher B."/>
            <person name="Hiruma K."/>
            <person name="Weinman A."/>
            <person name="Muench P."/>
            <person name="Garrido Oter R."/>
            <person name="Ver Loren van Themaat E."/>
            <person name="Dallerey J.-F."/>
            <person name="Damm U."/>
            <person name="Henrissat B."/>
            <person name="Lespinet O."/>
            <person name="Thon M."/>
            <person name="Kemen E."/>
            <person name="McHardy A.C."/>
            <person name="Schulze-Lefert P."/>
            <person name="O'Connell R.J."/>
        </authorList>
    </citation>
    <scope>NUCLEOTIDE SEQUENCE [LARGE SCALE GENOMIC DNA]</scope>
    <source>
        <strain evidence="16 17">MAFF 238704</strain>
    </source>
</reference>
<dbReference type="SMART" id="SM00636">
    <property type="entry name" value="Glyco_18"/>
    <property type="match status" value="1"/>
</dbReference>
<dbReference type="InterPro" id="IPR011583">
    <property type="entry name" value="Chitinase_II/V-like_cat"/>
</dbReference>
<dbReference type="Gene3D" id="3.20.20.80">
    <property type="entry name" value="Glycosidases"/>
    <property type="match status" value="1"/>
</dbReference>
<dbReference type="InterPro" id="IPR036861">
    <property type="entry name" value="Endochitinase-like_sf"/>
</dbReference>
<evidence type="ECO:0000259" key="14">
    <source>
        <dbReference type="PROSITE" id="PS50941"/>
    </source>
</evidence>
<dbReference type="PANTHER" id="PTHR11177">
    <property type="entry name" value="CHITINASE"/>
    <property type="match status" value="1"/>
</dbReference>
<dbReference type="Proteomes" id="UP000076584">
    <property type="component" value="Unassembled WGS sequence"/>
</dbReference>
<dbReference type="Gene3D" id="3.10.50.10">
    <property type="match status" value="1"/>
</dbReference>
<evidence type="ECO:0000256" key="10">
    <source>
        <dbReference type="ARBA" id="ARBA00023295"/>
    </source>
</evidence>
<evidence type="ECO:0000256" key="5">
    <source>
        <dbReference type="ARBA" id="ARBA00022525"/>
    </source>
</evidence>
<feature type="disulfide bond" evidence="12">
    <location>
        <begin position="144"/>
        <end position="156"/>
    </location>
</feature>
<dbReference type="EC" id="3.2.1.14" evidence="4"/>
<evidence type="ECO:0000313" key="16">
    <source>
        <dbReference type="EMBL" id="KZL82754.1"/>
    </source>
</evidence>
<dbReference type="InterPro" id="IPR018371">
    <property type="entry name" value="Chitin-binding_1_CS"/>
</dbReference>
<dbReference type="PROSITE" id="PS00026">
    <property type="entry name" value="CHIT_BIND_I_1"/>
    <property type="match status" value="1"/>
</dbReference>
<comment type="caution">
    <text evidence="12">Lacks conserved residue(s) required for the propagation of feature annotation.</text>
</comment>
<keyword evidence="11" id="KW-0624">Polysaccharide degradation</keyword>
<keyword evidence="9" id="KW-0119">Carbohydrate metabolism</keyword>
<sequence>LTQAAIHFHFVRFADIANTIVAPLYSSIMASRCSLRRLVLACLVLAPGIVHAAIDTNHTAAMARQARFQRTGKIAKRQDDGDDNYTCTASKGCDIGCCGPLDDEGNGVCGLGPKFCGDGCTSTCHYKSECDPGWGIEWSNATDCPLNVCCSEYGFCGTAPDFCAGAVVSSPQCDIAAGSSNRRTIGYYEGWNSQRSCGTMTPEEIPKGYYTHLFYSFSLINPDTFRLEPMDSTTGSLYGSVSALKATQPELEVWLAIGGWAMNDPGAWRTTFSDLAASESAQDEFFESLITFMATYDYDGVDIDWEYPMAEDRGGIEADFDNFVNFISRLRNRLNNLGTPKGLSMTLPASYWYLKGFDIVNLEPYVDFFNVMTYDIHGVWDSTIDSLGPYARAHTNLTEIEEALKLLWRNNINPSRVNLGLGFYGRSFTMKDPGCMAAGCEFTEGGNGGACTGTAGVLSAHEIIQIIENGATMTLDPVAAVQIVTWDSDQWVSWDDTETLKMKVDYANERCLGGIMVWAVDLDDGTLIKSLSDAGRETTIILEDQPDVVPCFGSGWEGISDNSTDGSS</sequence>
<evidence type="ECO:0000256" key="11">
    <source>
        <dbReference type="ARBA" id="ARBA00023326"/>
    </source>
</evidence>
<evidence type="ECO:0000256" key="4">
    <source>
        <dbReference type="ARBA" id="ARBA00012729"/>
    </source>
</evidence>
<keyword evidence="17" id="KW-1185">Reference proteome</keyword>
<comment type="catalytic activity">
    <reaction evidence="1">
        <text>Random endo-hydrolysis of N-acetyl-beta-D-glucosaminide (1-&gt;4)-beta-linkages in chitin and chitodextrins.</text>
        <dbReference type="EC" id="3.2.1.14"/>
    </reaction>
</comment>
<dbReference type="SUPFAM" id="SSF51445">
    <property type="entry name" value="(Trans)glycosidases"/>
    <property type="match status" value="1"/>
</dbReference>
<dbReference type="PROSITE" id="PS01095">
    <property type="entry name" value="GH18_1"/>
    <property type="match status" value="1"/>
</dbReference>
<comment type="subcellular location">
    <subcellularLocation>
        <location evidence="2">Secreted</location>
    </subcellularLocation>
</comment>
<protein>
    <recommendedName>
        <fullName evidence="4">chitinase</fullName>
        <ecNumber evidence="4">3.2.1.14</ecNumber>
    </recommendedName>
</protein>
<evidence type="ECO:0000256" key="1">
    <source>
        <dbReference type="ARBA" id="ARBA00000822"/>
    </source>
</evidence>
<accession>A0A167CLQ4</accession>
<dbReference type="Gene3D" id="3.30.60.10">
    <property type="entry name" value="Endochitinase-like"/>
    <property type="match status" value="1"/>
</dbReference>
<dbReference type="InterPro" id="IPR001579">
    <property type="entry name" value="Glyco_hydro_18_chit_AS"/>
</dbReference>
<evidence type="ECO:0000256" key="2">
    <source>
        <dbReference type="ARBA" id="ARBA00004613"/>
    </source>
</evidence>
<organism evidence="16 17">
    <name type="scientific">Colletotrichum incanum</name>
    <name type="common">Soybean anthracnose fungus</name>
    <dbReference type="NCBI Taxonomy" id="1573173"/>
    <lineage>
        <taxon>Eukaryota</taxon>
        <taxon>Fungi</taxon>
        <taxon>Dikarya</taxon>
        <taxon>Ascomycota</taxon>
        <taxon>Pezizomycotina</taxon>
        <taxon>Sordariomycetes</taxon>
        <taxon>Hypocreomycetidae</taxon>
        <taxon>Glomerellales</taxon>
        <taxon>Glomerellaceae</taxon>
        <taxon>Colletotrichum</taxon>
        <taxon>Colletotrichum spaethianum species complex</taxon>
    </lineage>
</organism>
<keyword evidence="6 12" id="KW-0147">Chitin-binding</keyword>